<dbReference type="PANTHER" id="PTHR26451">
    <property type="entry name" value="G_PROTEIN_RECEP_F1_2 DOMAIN-CONTAINING PROTEIN"/>
    <property type="match status" value="1"/>
</dbReference>
<name>A0ABR0Z4D8_HUSHU</name>
<evidence type="ECO:0000313" key="8">
    <source>
        <dbReference type="Proteomes" id="UP001369086"/>
    </source>
</evidence>
<dbReference type="SUPFAM" id="SSF81321">
    <property type="entry name" value="Family A G protein-coupled receptor-like"/>
    <property type="match status" value="1"/>
</dbReference>
<dbReference type="InterPro" id="IPR052921">
    <property type="entry name" value="GPCR1_Superfamily_Member"/>
</dbReference>
<protein>
    <submittedName>
        <fullName evidence="7">Odorant receptor 131-2-like</fullName>
    </submittedName>
</protein>
<evidence type="ECO:0000313" key="7">
    <source>
        <dbReference type="EMBL" id="KAK6479578.1"/>
    </source>
</evidence>
<feature type="transmembrane region" description="Helical" evidence="5">
    <location>
        <begin position="146"/>
        <end position="169"/>
    </location>
</feature>
<feature type="transmembrane region" description="Helical" evidence="5">
    <location>
        <begin position="33"/>
        <end position="53"/>
    </location>
</feature>
<feature type="transmembrane region" description="Helical" evidence="5">
    <location>
        <begin position="202"/>
        <end position="222"/>
    </location>
</feature>
<dbReference type="Proteomes" id="UP001369086">
    <property type="component" value="Unassembled WGS sequence"/>
</dbReference>
<proteinExistence type="predicted"/>
<evidence type="ECO:0000256" key="2">
    <source>
        <dbReference type="ARBA" id="ARBA00022692"/>
    </source>
</evidence>
<evidence type="ECO:0000256" key="5">
    <source>
        <dbReference type="SAM" id="Phobius"/>
    </source>
</evidence>
<evidence type="ECO:0000259" key="6">
    <source>
        <dbReference type="PROSITE" id="PS50262"/>
    </source>
</evidence>
<comment type="subcellular location">
    <subcellularLocation>
        <location evidence="1">Membrane</location>
    </subcellularLocation>
</comment>
<keyword evidence="8" id="KW-1185">Reference proteome</keyword>
<dbReference type="InterPro" id="IPR000276">
    <property type="entry name" value="GPCR_Rhodpsn"/>
</dbReference>
<evidence type="ECO:0000256" key="3">
    <source>
        <dbReference type="ARBA" id="ARBA00022989"/>
    </source>
</evidence>
<dbReference type="Pfam" id="PF00001">
    <property type="entry name" value="7tm_1"/>
    <property type="match status" value="1"/>
</dbReference>
<keyword evidence="3 5" id="KW-1133">Transmembrane helix</keyword>
<comment type="caution">
    <text evidence="7">The sequence shown here is derived from an EMBL/GenBank/DDBJ whole genome shotgun (WGS) entry which is preliminary data.</text>
</comment>
<feature type="transmembrane region" description="Helical" evidence="5">
    <location>
        <begin position="90"/>
        <end position="107"/>
    </location>
</feature>
<keyword evidence="4 5" id="KW-0472">Membrane</keyword>
<evidence type="ECO:0000256" key="4">
    <source>
        <dbReference type="ARBA" id="ARBA00023136"/>
    </source>
</evidence>
<feature type="domain" description="G-protein coupled receptors family 1 profile" evidence="6">
    <location>
        <begin position="45"/>
        <end position="293"/>
    </location>
</feature>
<feature type="transmembrane region" description="Helical" evidence="5">
    <location>
        <begin position="243"/>
        <end position="266"/>
    </location>
</feature>
<dbReference type="PROSITE" id="PS50262">
    <property type="entry name" value="G_PROTEIN_RECEP_F1_2"/>
    <property type="match status" value="1"/>
</dbReference>
<dbReference type="Gene3D" id="1.20.1070.10">
    <property type="entry name" value="Rhodopsin 7-helix transmembrane proteins"/>
    <property type="match status" value="1"/>
</dbReference>
<dbReference type="EMBL" id="JAHFZB010000018">
    <property type="protein sequence ID" value="KAK6479578.1"/>
    <property type="molecule type" value="Genomic_DNA"/>
</dbReference>
<feature type="transmembrane region" description="Helical" evidence="5">
    <location>
        <begin position="272"/>
        <end position="295"/>
    </location>
</feature>
<sequence>MNSSYIPIAITPWADSAATPDQDAFHTAFIKNFIVVFLWFFINSVNGTLVVTFFKHRVFYENPRYMLFIHMVVNDMLQLTLAVTLHVVSYIFRSINVSVCCFLLLMAQVSTMNTPLNLTAMAIERYVAICNPLRHSQICTVRRTHILIAVIWAAGLAPPASDLFILLAMQPIRFFHSSLQCYSLNIFRSPYLVYKNQASNSVYLSCVGLTVMYTYIRVLFAAQAATTDRSSAAKARNTILLHGVQFLMCMLSYVIPLLDFVLLGLFPAKRTVILFVNYLIANVLPRFLSPIIYGVRDEKFRKHLKVYLFCKSAFQKIAPTNAHSLKIT</sequence>
<keyword evidence="2 5" id="KW-0812">Transmembrane</keyword>
<dbReference type="InterPro" id="IPR017452">
    <property type="entry name" value="GPCR_Rhodpsn_7TM"/>
</dbReference>
<accession>A0ABR0Z4D8</accession>
<evidence type="ECO:0000256" key="1">
    <source>
        <dbReference type="ARBA" id="ARBA00004370"/>
    </source>
</evidence>
<reference evidence="7 8" key="1">
    <citation type="submission" date="2021-05" db="EMBL/GenBank/DDBJ databases">
        <authorList>
            <person name="Zahm M."/>
            <person name="Klopp C."/>
            <person name="Cabau C."/>
            <person name="Kuhl H."/>
            <person name="Suciu R."/>
            <person name="Ciorpac M."/>
            <person name="Holostenco D."/>
            <person name="Gessner J."/>
            <person name="Wuertz S."/>
            <person name="Hohne C."/>
            <person name="Stock M."/>
            <person name="Gislard M."/>
            <person name="Lluch J."/>
            <person name="Milhes M."/>
            <person name="Lampietro C."/>
            <person name="Lopez Roques C."/>
            <person name="Donnadieu C."/>
            <person name="Du K."/>
            <person name="Schartl M."/>
            <person name="Guiguen Y."/>
        </authorList>
    </citation>
    <scope>NUCLEOTIDE SEQUENCE [LARGE SCALE GENOMIC DNA]</scope>
    <source>
        <strain evidence="7">Hh-F2</strain>
        <tissue evidence="7">Blood</tissue>
    </source>
</reference>
<dbReference type="CDD" id="cd00637">
    <property type="entry name" value="7tm_classA_rhodopsin-like"/>
    <property type="match status" value="1"/>
</dbReference>
<dbReference type="PANTHER" id="PTHR26451:SF998">
    <property type="entry name" value="ODORANT RECEPTOR-RELATED"/>
    <property type="match status" value="1"/>
</dbReference>
<dbReference type="PRINTS" id="PR00237">
    <property type="entry name" value="GPCRRHODOPSN"/>
</dbReference>
<organism evidence="7 8">
    <name type="scientific">Huso huso</name>
    <name type="common">Beluga</name>
    <name type="synonym">Acipenser huso</name>
    <dbReference type="NCBI Taxonomy" id="61971"/>
    <lineage>
        <taxon>Eukaryota</taxon>
        <taxon>Metazoa</taxon>
        <taxon>Chordata</taxon>
        <taxon>Craniata</taxon>
        <taxon>Vertebrata</taxon>
        <taxon>Euteleostomi</taxon>
        <taxon>Actinopterygii</taxon>
        <taxon>Chondrostei</taxon>
        <taxon>Acipenseriformes</taxon>
        <taxon>Acipenseridae</taxon>
        <taxon>Huso</taxon>
    </lineage>
</organism>
<gene>
    <name evidence="7" type="ORF">HHUSO_G20350</name>
</gene>